<evidence type="ECO:0000313" key="2">
    <source>
        <dbReference type="EMBL" id="KAF0029817.1"/>
    </source>
</evidence>
<accession>A0A6A4S9H2</accession>
<evidence type="ECO:0000256" key="1">
    <source>
        <dbReference type="SAM" id="MobiDB-lite"/>
    </source>
</evidence>
<feature type="region of interest" description="Disordered" evidence="1">
    <location>
        <begin position="44"/>
        <end position="83"/>
    </location>
</feature>
<dbReference type="EMBL" id="VEVO01000016">
    <property type="protein sequence ID" value="KAF0029817.1"/>
    <property type="molecule type" value="Genomic_DNA"/>
</dbReference>
<protein>
    <submittedName>
        <fullName evidence="2">Uncharacterized protein</fullName>
    </submittedName>
</protein>
<dbReference type="AlphaFoldDB" id="A0A6A4S9H2"/>
<name>A0A6A4S9H2_SCOMX</name>
<dbReference type="Proteomes" id="UP000438429">
    <property type="component" value="Unassembled WGS sequence"/>
</dbReference>
<organism evidence="2 3">
    <name type="scientific">Scophthalmus maximus</name>
    <name type="common">Turbot</name>
    <name type="synonym">Psetta maxima</name>
    <dbReference type="NCBI Taxonomy" id="52904"/>
    <lineage>
        <taxon>Eukaryota</taxon>
        <taxon>Metazoa</taxon>
        <taxon>Chordata</taxon>
        <taxon>Craniata</taxon>
        <taxon>Vertebrata</taxon>
        <taxon>Euteleostomi</taxon>
        <taxon>Actinopterygii</taxon>
        <taxon>Neopterygii</taxon>
        <taxon>Teleostei</taxon>
        <taxon>Neoteleostei</taxon>
        <taxon>Acanthomorphata</taxon>
        <taxon>Carangaria</taxon>
        <taxon>Pleuronectiformes</taxon>
        <taxon>Pleuronectoidei</taxon>
        <taxon>Scophthalmidae</taxon>
        <taxon>Scophthalmus</taxon>
    </lineage>
</organism>
<evidence type="ECO:0000313" key="3">
    <source>
        <dbReference type="Proteomes" id="UP000438429"/>
    </source>
</evidence>
<reference evidence="2 3" key="1">
    <citation type="submission" date="2019-06" db="EMBL/GenBank/DDBJ databases">
        <title>Draft genomes of female and male turbot (Scophthalmus maximus).</title>
        <authorList>
            <person name="Xu H."/>
            <person name="Xu X.-W."/>
            <person name="Shao C."/>
            <person name="Chen S."/>
        </authorList>
    </citation>
    <scope>NUCLEOTIDE SEQUENCE [LARGE SCALE GENOMIC DNA]</scope>
    <source>
        <strain evidence="2">Ysfricsl-2016a</strain>
        <tissue evidence="2">Blood</tissue>
    </source>
</reference>
<sequence>MSCCWASWESSCKGKMMIGAERPDDEAFLQDLSKYDQWSFASKRSRHISGSTTTCDQTEESYVSDHDPSKQTSTSEDARFDGV</sequence>
<comment type="caution">
    <text evidence="2">The sequence shown here is derived from an EMBL/GenBank/DDBJ whole genome shotgun (WGS) entry which is preliminary data.</text>
</comment>
<proteinExistence type="predicted"/>
<gene>
    <name evidence="2" type="ORF">F2P81_018922</name>
</gene>